<dbReference type="Gene3D" id="2.102.20.10">
    <property type="entry name" value="Beta-galactosidase, domain 2"/>
    <property type="match status" value="1"/>
</dbReference>
<evidence type="ECO:0000313" key="4">
    <source>
        <dbReference type="Proteomes" id="UP000006701"/>
    </source>
</evidence>
<sequence length="470" mass="50640">MRGLGLPRRCYIHENKAGNADVAGLESYPSCWTCDVSQCISTNGEYIPYKVIDYYDYFQEVHPTPPSFMPGFQGGCPEDTGADFANLFYRWNIAQRVTAMSLYMLYWGINWGAIAAPVTAMSYGYSAPISEDRSIVSKYYETRLLALFIRSAKDLTMTEMIGNDTQYTANGAIRAFELRSPQTSAGFYVTFYRDTTVGTNETFKLHVGLSVGALTVPQREGTIQLNGHQAKIIVTGFTFGAETLLYSMAEVLTYNILDKDATLVLWVPRASPASLPSREPSPQKSRTATAVRESSSTARRALVVNFTQANGLSVVQLNNGVRVVLLNKTAAYHFWTGGLGLYAPSSLPPITHPPTQEITPPDTAAGPSGATATSSARQPNPKPTKPLSFLPHALPATQNVLLVLHVGTGHDQTSGVLNPLGMLAARLLPAANANVTRNSPTGASPAPQAGNRTSTQSTASGTRTACTPNE</sequence>
<dbReference type="AlphaFoldDB" id="A1CNF8"/>
<dbReference type="Pfam" id="PF10435">
    <property type="entry name" value="BetaGal_dom2"/>
    <property type="match status" value="1"/>
</dbReference>
<organism evidence="3 4">
    <name type="scientific">Aspergillus clavatus (strain ATCC 1007 / CBS 513.65 / DSM 816 / NCTC 3887 / NRRL 1 / QM 1276 / 107)</name>
    <dbReference type="NCBI Taxonomy" id="344612"/>
    <lineage>
        <taxon>Eukaryota</taxon>
        <taxon>Fungi</taxon>
        <taxon>Dikarya</taxon>
        <taxon>Ascomycota</taxon>
        <taxon>Pezizomycotina</taxon>
        <taxon>Eurotiomycetes</taxon>
        <taxon>Eurotiomycetidae</taxon>
        <taxon>Eurotiales</taxon>
        <taxon>Aspergillaceae</taxon>
        <taxon>Aspergillus</taxon>
        <taxon>Aspergillus subgen. Fumigati</taxon>
    </lineage>
</organism>
<keyword evidence="4" id="KW-1185">Reference proteome</keyword>
<dbReference type="InterPro" id="IPR017853">
    <property type="entry name" value="GH"/>
</dbReference>
<dbReference type="SUPFAM" id="SSF51445">
    <property type="entry name" value="(Trans)glycosidases"/>
    <property type="match status" value="1"/>
</dbReference>
<dbReference type="InterPro" id="IPR031330">
    <property type="entry name" value="Gly_Hdrlase_35_cat"/>
</dbReference>
<feature type="region of interest" description="Disordered" evidence="1">
    <location>
        <begin position="435"/>
        <end position="470"/>
    </location>
</feature>
<feature type="region of interest" description="Disordered" evidence="1">
    <location>
        <begin position="348"/>
        <end position="389"/>
    </location>
</feature>
<dbReference type="SUPFAM" id="SSF51011">
    <property type="entry name" value="Glycosyl hydrolase domain"/>
    <property type="match status" value="1"/>
</dbReference>
<dbReference type="InterPro" id="IPR037110">
    <property type="entry name" value="Betagal_dom2_sf"/>
</dbReference>
<dbReference type="GeneID" id="4701486"/>
<evidence type="ECO:0000256" key="1">
    <source>
        <dbReference type="SAM" id="MobiDB-lite"/>
    </source>
</evidence>
<dbReference type="VEuPathDB" id="FungiDB:ACLA_018830"/>
<feature type="region of interest" description="Disordered" evidence="1">
    <location>
        <begin position="272"/>
        <end position="294"/>
    </location>
</feature>
<dbReference type="HOGENOM" id="CLU_581342_0_0_1"/>
<dbReference type="OrthoDB" id="1657402at2759"/>
<accession>A1CNF8</accession>
<evidence type="ECO:0000259" key="2">
    <source>
        <dbReference type="SMART" id="SM01029"/>
    </source>
</evidence>
<dbReference type="EMBL" id="DS027059">
    <property type="protein sequence ID" value="EAW07179.1"/>
    <property type="molecule type" value="Genomic_DNA"/>
</dbReference>
<feature type="compositionally biased region" description="Polar residues" evidence="1">
    <location>
        <begin position="450"/>
        <end position="470"/>
    </location>
</feature>
<dbReference type="STRING" id="344612.A1CNF8"/>
<gene>
    <name evidence="3" type="ORF">ACLA_018830</name>
</gene>
<dbReference type="RefSeq" id="XP_001268605.1">
    <property type="nucleotide sequence ID" value="XM_001268604.1"/>
</dbReference>
<dbReference type="SMART" id="SM01029">
    <property type="entry name" value="BetaGal_dom2"/>
    <property type="match status" value="1"/>
</dbReference>
<name>A1CNF8_ASPCL</name>
<dbReference type="KEGG" id="act:ACLA_018830"/>
<feature type="compositionally biased region" description="Low complexity" evidence="1">
    <location>
        <begin position="359"/>
        <end position="376"/>
    </location>
</feature>
<evidence type="ECO:0000313" key="3">
    <source>
        <dbReference type="EMBL" id="EAW07179.1"/>
    </source>
</evidence>
<dbReference type="InterPro" id="IPR018954">
    <property type="entry name" value="Betagal_dom2"/>
</dbReference>
<proteinExistence type="predicted"/>
<dbReference type="Proteomes" id="UP000006701">
    <property type="component" value="Unassembled WGS sequence"/>
</dbReference>
<reference evidence="3 4" key="1">
    <citation type="journal article" date="2008" name="PLoS Genet.">
        <title>Genomic islands in the pathogenic filamentous fungus Aspergillus fumigatus.</title>
        <authorList>
            <person name="Fedorova N.D."/>
            <person name="Khaldi N."/>
            <person name="Joardar V.S."/>
            <person name="Maiti R."/>
            <person name="Amedeo P."/>
            <person name="Anderson M.J."/>
            <person name="Crabtree J."/>
            <person name="Silva J.C."/>
            <person name="Badger J.H."/>
            <person name="Albarraq A."/>
            <person name="Angiuoli S."/>
            <person name="Bussey H."/>
            <person name="Bowyer P."/>
            <person name="Cotty P.J."/>
            <person name="Dyer P.S."/>
            <person name="Egan A."/>
            <person name="Galens K."/>
            <person name="Fraser-Liggett C.M."/>
            <person name="Haas B.J."/>
            <person name="Inman J.M."/>
            <person name="Kent R."/>
            <person name="Lemieux S."/>
            <person name="Malavazi I."/>
            <person name="Orvis J."/>
            <person name="Roemer T."/>
            <person name="Ronning C.M."/>
            <person name="Sundaram J.P."/>
            <person name="Sutton G."/>
            <person name="Turner G."/>
            <person name="Venter J.C."/>
            <person name="White O.R."/>
            <person name="Whitty B.R."/>
            <person name="Youngman P."/>
            <person name="Wolfe K.H."/>
            <person name="Goldman G.H."/>
            <person name="Wortman J.R."/>
            <person name="Jiang B."/>
            <person name="Denning D.W."/>
            <person name="Nierman W.C."/>
        </authorList>
    </citation>
    <scope>NUCLEOTIDE SEQUENCE [LARGE SCALE GENOMIC DNA]</scope>
    <source>
        <strain evidence="4">ATCC 1007 / CBS 513.65 / DSM 816 / NCTC 3887 / NRRL 1</strain>
    </source>
</reference>
<feature type="domain" description="Beta-galactosidase" evidence="2">
    <location>
        <begin position="154"/>
        <end position="334"/>
    </location>
</feature>
<feature type="compositionally biased region" description="Polar residues" evidence="1">
    <location>
        <begin position="280"/>
        <end position="294"/>
    </location>
</feature>
<dbReference type="Gene3D" id="3.20.20.80">
    <property type="entry name" value="Glycosidases"/>
    <property type="match status" value="1"/>
</dbReference>
<protein>
    <recommendedName>
        <fullName evidence="2">Beta-galactosidase domain-containing protein</fullName>
    </recommendedName>
</protein>
<dbReference type="Pfam" id="PF01301">
    <property type="entry name" value="Glyco_hydro_35"/>
    <property type="match status" value="1"/>
</dbReference>
<dbReference type="eggNOG" id="KOG0496">
    <property type="taxonomic scope" value="Eukaryota"/>
</dbReference>